<sequence>MARHSPQLEAALSQFSAQPGISPDQAAQLRDALKADVGLLSQLDKQAQAGVLRGFAVQASGIG</sequence>
<dbReference type="Proteomes" id="UP001297361">
    <property type="component" value="Unassembled WGS sequence"/>
</dbReference>
<name>A0AAJ2X1H9_XANCA</name>
<evidence type="ECO:0000313" key="3">
    <source>
        <dbReference type="Proteomes" id="UP001297361"/>
    </source>
</evidence>
<reference evidence="2" key="1">
    <citation type="submission" date="2021-10" db="EMBL/GenBank/DDBJ databases">
        <authorList>
            <person name="Hussein R."/>
            <person name="Harrison J."/>
            <person name="Studholme D.J."/>
            <person name="Vicente J."/>
            <person name="Grant M."/>
        </authorList>
    </citation>
    <scope>NUCLEOTIDE SEQUENCE</scope>
    <source>
        <strain evidence="2">NCPPB 2970</strain>
    </source>
</reference>
<accession>A0AAJ2X1H9</accession>
<comment type="caution">
    <text evidence="2">The sequence shown here is derived from an EMBL/GenBank/DDBJ whole genome shotgun (WGS) entry which is preliminary data.</text>
</comment>
<feature type="region of interest" description="Disordered" evidence="1">
    <location>
        <begin position="1"/>
        <end position="23"/>
    </location>
</feature>
<reference evidence="2" key="2">
    <citation type="submission" date="2024-01" db="EMBL/GenBank/DDBJ databases">
        <title>Long-read genome sequencing of X. campestris pv. papavericola.</title>
        <authorList>
            <person name="Hussain R.M.F."/>
            <person name="Greer S."/>
            <person name="Harrison J."/>
            <person name="Grant M."/>
            <person name="Vicente J."/>
            <person name="Studholme D.J."/>
        </authorList>
    </citation>
    <scope>NUCLEOTIDE SEQUENCE</scope>
    <source>
        <strain evidence="2">NCPPB 2970</strain>
    </source>
</reference>
<gene>
    <name evidence="2" type="ORF">LLE72_006910</name>
</gene>
<evidence type="ECO:0000256" key="1">
    <source>
        <dbReference type="SAM" id="MobiDB-lite"/>
    </source>
</evidence>
<protein>
    <submittedName>
        <fullName evidence="2">Uncharacterized protein</fullName>
    </submittedName>
</protein>
<organism evidence="2 3">
    <name type="scientific">Xanthomonas campestris pv. papavericola</name>
    <dbReference type="NCBI Taxonomy" id="487881"/>
    <lineage>
        <taxon>Bacteria</taxon>
        <taxon>Pseudomonadati</taxon>
        <taxon>Pseudomonadota</taxon>
        <taxon>Gammaproteobacteria</taxon>
        <taxon>Lysobacterales</taxon>
        <taxon>Lysobacteraceae</taxon>
        <taxon>Xanthomonas</taxon>
    </lineage>
</organism>
<dbReference type="AlphaFoldDB" id="A0AAJ2X1H9"/>
<evidence type="ECO:0000313" key="2">
    <source>
        <dbReference type="EMBL" id="MEC3887490.1"/>
    </source>
</evidence>
<proteinExistence type="predicted"/>
<dbReference type="RefSeq" id="WP_153065924.1">
    <property type="nucleotide sequence ID" value="NZ_JAJFNJ020000003.1"/>
</dbReference>
<dbReference type="EMBL" id="JAJFNJ020000003">
    <property type="protein sequence ID" value="MEC3887490.1"/>
    <property type="molecule type" value="Genomic_DNA"/>
</dbReference>